<reference evidence="2" key="1">
    <citation type="journal article" date="2020" name="bioRxiv">
        <title>Chromosome-level reference genome of the European wasp spider Argiope bruennichi: a resource for studies on range expansion and evolutionary adaptation.</title>
        <authorList>
            <person name="Sheffer M.M."/>
            <person name="Hoppe A."/>
            <person name="Krehenwinkel H."/>
            <person name="Uhl G."/>
            <person name="Kuss A.W."/>
            <person name="Jensen L."/>
            <person name="Jensen C."/>
            <person name="Gillespie R.G."/>
            <person name="Hoff K.J."/>
            <person name="Prost S."/>
        </authorList>
    </citation>
    <scope>NUCLEOTIDE SEQUENCE</scope>
</reference>
<gene>
    <name evidence="2" type="ORF">HNY73_019967</name>
</gene>
<dbReference type="SMART" id="SM00969">
    <property type="entry name" value="SOCS_box"/>
    <property type="match status" value="1"/>
</dbReference>
<feature type="domain" description="SOCS box" evidence="1">
    <location>
        <begin position="340"/>
        <end position="381"/>
    </location>
</feature>
<accession>A0A8T0E7U1</accession>
<dbReference type="Proteomes" id="UP000807504">
    <property type="component" value="Unassembled WGS sequence"/>
</dbReference>
<dbReference type="AlphaFoldDB" id="A0A8T0E7U1"/>
<comment type="caution">
    <text evidence="2">The sequence shown here is derived from an EMBL/GenBank/DDBJ whole genome shotgun (WGS) entry which is preliminary data.</text>
</comment>
<name>A0A8T0E7U1_ARGBR</name>
<evidence type="ECO:0000313" key="3">
    <source>
        <dbReference type="Proteomes" id="UP000807504"/>
    </source>
</evidence>
<evidence type="ECO:0000259" key="1">
    <source>
        <dbReference type="SMART" id="SM00969"/>
    </source>
</evidence>
<sequence length="382" mass="45041">MTSDISDESEAFEIESARDAVFTCFIVQRSLMPLDLSTCEYMLLRRSVFTEEGYKKMFQPSRRILYALHLDLPRDMERSLRTATPYKADRYMTFYVGVPNISERVYNRDLALVIVNNIRRADNKTEKLRRYLNLMKCLKLDRYRRTVNFIFDNVIHFLYPECMDSNLVVEFAEIFNFYSWTFYRESPDIVGYVLEHARRMRYNIWGSNEWKLDPINACITFHTTGNIGKLLEYGTVLRTNCHLYMEILGEFLGRRQTTTCRISERRIFLLIQLFYIFVESRASWTALRLIWRSIPDPYLSGKELYFAFGGIITPEYFYALNGFYNSTVVEENPPSDHTTPRLLLQLCRVAIRSILSSNFQLPHGIGQLGVGKTLESYLKLQY</sequence>
<dbReference type="EMBL" id="JABXBU010002230">
    <property type="protein sequence ID" value="KAF8766952.1"/>
    <property type="molecule type" value="Genomic_DNA"/>
</dbReference>
<evidence type="ECO:0000313" key="2">
    <source>
        <dbReference type="EMBL" id="KAF8766952.1"/>
    </source>
</evidence>
<reference evidence="2" key="2">
    <citation type="submission" date="2020-06" db="EMBL/GenBank/DDBJ databases">
        <authorList>
            <person name="Sheffer M."/>
        </authorList>
    </citation>
    <scope>NUCLEOTIDE SEQUENCE</scope>
</reference>
<dbReference type="Pfam" id="PF07525">
    <property type="entry name" value="SOCS_box"/>
    <property type="match status" value="1"/>
</dbReference>
<organism evidence="2 3">
    <name type="scientific">Argiope bruennichi</name>
    <name type="common">Wasp spider</name>
    <name type="synonym">Aranea bruennichi</name>
    <dbReference type="NCBI Taxonomy" id="94029"/>
    <lineage>
        <taxon>Eukaryota</taxon>
        <taxon>Metazoa</taxon>
        <taxon>Ecdysozoa</taxon>
        <taxon>Arthropoda</taxon>
        <taxon>Chelicerata</taxon>
        <taxon>Arachnida</taxon>
        <taxon>Araneae</taxon>
        <taxon>Araneomorphae</taxon>
        <taxon>Entelegynae</taxon>
        <taxon>Araneoidea</taxon>
        <taxon>Araneidae</taxon>
        <taxon>Argiope</taxon>
    </lineage>
</organism>
<protein>
    <recommendedName>
        <fullName evidence="1">SOCS box domain-containing protein</fullName>
    </recommendedName>
</protein>
<dbReference type="InterPro" id="IPR001496">
    <property type="entry name" value="SOCS_box"/>
</dbReference>
<keyword evidence="3" id="KW-1185">Reference proteome</keyword>
<proteinExistence type="predicted"/>